<proteinExistence type="predicted"/>
<gene>
    <name evidence="1" type="ORF">EEDITHA_LOCUS21666</name>
</gene>
<sequence>MSLVRLTYYVKHSVSPNPTDVFEAVKRDDMFSTSFEGISFIKWMDNKAVHLLMNLLSPIPTHVVKRRQKLVTG</sequence>
<evidence type="ECO:0000313" key="2">
    <source>
        <dbReference type="Proteomes" id="UP001153954"/>
    </source>
</evidence>
<accession>A0AAU9VA90</accession>
<dbReference type="EMBL" id="CAKOGL010000030">
    <property type="protein sequence ID" value="CAH2107655.1"/>
    <property type="molecule type" value="Genomic_DNA"/>
</dbReference>
<reference evidence="1" key="1">
    <citation type="submission" date="2022-03" db="EMBL/GenBank/DDBJ databases">
        <authorList>
            <person name="Tunstrom K."/>
        </authorList>
    </citation>
    <scope>NUCLEOTIDE SEQUENCE</scope>
</reference>
<dbReference type="AlphaFoldDB" id="A0AAU9VA90"/>
<protein>
    <submittedName>
        <fullName evidence="1">Uncharacterized protein</fullName>
    </submittedName>
</protein>
<comment type="caution">
    <text evidence="1">The sequence shown here is derived from an EMBL/GenBank/DDBJ whole genome shotgun (WGS) entry which is preliminary data.</text>
</comment>
<evidence type="ECO:0000313" key="1">
    <source>
        <dbReference type="EMBL" id="CAH2107655.1"/>
    </source>
</evidence>
<organism evidence="1 2">
    <name type="scientific">Euphydryas editha</name>
    <name type="common">Edith's checkerspot</name>
    <dbReference type="NCBI Taxonomy" id="104508"/>
    <lineage>
        <taxon>Eukaryota</taxon>
        <taxon>Metazoa</taxon>
        <taxon>Ecdysozoa</taxon>
        <taxon>Arthropoda</taxon>
        <taxon>Hexapoda</taxon>
        <taxon>Insecta</taxon>
        <taxon>Pterygota</taxon>
        <taxon>Neoptera</taxon>
        <taxon>Endopterygota</taxon>
        <taxon>Lepidoptera</taxon>
        <taxon>Glossata</taxon>
        <taxon>Ditrysia</taxon>
        <taxon>Papilionoidea</taxon>
        <taxon>Nymphalidae</taxon>
        <taxon>Nymphalinae</taxon>
        <taxon>Euphydryas</taxon>
    </lineage>
</organism>
<keyword evidence="2" id="KW-1185">Reference proteome</keyword>
<dbReference type="Proteomes" id="UP001153954">
    <property type="component" value="Unassembled WGS sequence"/>
</dbReference>
<name>A0AAU9VA90_EUPED</name>